<evidence type="ECO:0000256" key="4">
    <source>
        <dbReference type="ARBA" id="ARBA00022833"/>
    </source>
</evidence>
<evidence type="ECO:0000256" key="1">
    <source>
        <dbReference type="ARBA" id="ARBA00022723"/>
    </source>
</evidence>
<feature type="compositionally biased region" description="Low complexity" evidence="6">
    <location>
        <begin position="737"/>
        <end position="763"/>
    </location>
</feature>
<feature type="domain" description="C3H1-type" evidence="7">
    <location>
        <begin position="476"/>
        <end position="503"/>
    </location>
</feature>
<evidence type="ECO:0000313" key="8">
    <source>
        <dbReference type="EMBL" id="KAI3938568.1"/>
    </source>
</evidence>
<dbReference type="AlphaFoldDB" id="A0AAD4T5E9"/>
<evidence type="ECO:0000256" key="3">
    <source>
        <dbReference type="ARBA" id="ARBA00022771"/>
    </source>
</evidence>
<reference evidence="8" key="1">
    <citation type="submission" date="2022-04" db="EMBL/GenBank/DDBJ databases">
        <title>A functionally conserved STORR gene fusion in Papaver species that diverged 16.8 million years ago.</title>
        <authorList>
            <person name="Catania T."/>
        </authorList>
    </citation>
    <scope>NUCLEOTIDE SEQUENCE</scope>
    <source>
        <strain evidence="8">S-188037</strain>
    </source>
</reference>
<feature type="compositionally biased region" description="Basic and acidic residues" evidence="6">
    <location>
        <begin position="226"/>
        <end position="245"/>
    </location>
</feature>
<evidence type="ECO:0000256" key="5">
    <source>
        <dbReference type="PROSITE-ProRule" id="PRU00723"/>
    </source>
</evidence>
<feature type="region of interest" description="Disordered" evidence="6">
    <location>
        <begin position="226"/>
        <end position="249"/>
    </location>
</feature>
<keyword evidence="1 5" id="KW-0479">Metal-binding</keyword>
<dbReference type="Proteomes" id="UP001202328">
    <property type="component" value="Unassembled WGS sequence"/>
</dbReference>
<evidence type="ECO:0000313" key="9">
    <source>
        <dbReference type="Proteomes" id="UP001202328"/>
    </source>
</evidence>
<feature type="compositionally biased region" description="Low complexity" evidence="6">
    <location>
        <begin position="640"/>
        <end position="662"/>
    </location>
</feature>
<feature type="compositionally biased region" description="Polar residues" evidence="6">
    <location>
        <begin position="663"/>
        <end position="719"/>
    </location>
</feature>
<dbReference type="GO" id="GO:0005634">
    <property type="term" value="C:nucleus"/>
    <property type="evidence" value="ECO:0007669"/>
    <property type="project" value="TreeGrafter"/>
</dbReference>
<dbReference type="PROSITE" id="PS50103">
    <property type="entry name" value="ZF_C3H1"/>
    <property type="match status" value="3"/>
</dbReference>
<feature type="zinc finger region" description="C3H1-type" evidence="5">
    <location>
        <begin position="447"/>
        <end position="474"/>
    </location>
</feature>
<dbReference type="Gene3D" id="4.10.1000.10">
    <property type="entry name" value="Zinc finger, CCCH-type"/>
    <property type="match status" value="1"/>
</dbReference>
<feature type="compositionally biased region" description="Basic and acidic residues" evidence="6">
    <location>
        <begin position="588"/>
        <end position="599"/>
    </location>
</feature>
<feature type="compositionally biased region" description="Polar residues" evidence="6">
    <location>
        <begin position="558"/>
        <end position="571"/>
    </location>
</feature>
<dbReference type="InterPro" id="IPR036855">
    <property type="entry name" value="Znf_CCCH_sf"/>
</dbReference>
<comment type="caution">
    <text evidence="8">The sequence shown here is derived from an EMBL/GenBank/DDBJ whole genome shotgun (WGS) entry which is preliminary data.</text>
</comment>
<dbReference type="InterPro" id="IPR000571">
    <property type="entry name" value="Znf_CCCH"/>
</dbReference>
<feature type="zinc finger region" description="C3H1-type" evidence="5">
    <location>
        <begin position="506"/>
        <end position="529"/>
    </location>
</feature>
<keyword evidence="2" id="KW-0677">Repeat</keyword>
<evidence type="ECO:0000256" key="6">
    <source>
        <dbReference type="SAM" id="MobiDB-lite"/>
    </source>
</evidence>
<accession>A0AAD4T5E9</accession>
<dbReference type="Pfam" id="PF00642">
    <property type="entry name" value="zf-CCCH"/>
    <property type="match status" value="1"/>
</dbReference>
<keyword evidence="3 5" id="KW-0863">Zinc-finger</keyword>
<feature type="zinc finger region" description="C3H1-type" evidence="5">
    <location>
        <begin position="476"/>
        <end position="503"/>
    </location>
</feature>
<dbReference type="GO" id="GO:0003723">
    <property type="term" value="F:RNA binding"/>
    <property type="evidence" value="ECO:0007669"/>
    <property type="project" value="InterPro"/>
</dbReference>
<dbReference type="EMBL" id="JAJJMB010005516">
    <property type="protein sequence ID" value="KAI3938568.1"/>
    <property type="molecule type" value="Genomic_DNA"/>
</dbReference>
<evidence type="ECO:0000259" key="7">
    <source>
        <dbReference type="PROSITE" id="PS50103"/>
    </source>
</evidence>
<feature type="compositionally biased region" description="Low complexity" evidence="6">
    <location>
        <begin position="615"/>
        <end position="625"/>
    </location>
</feature>
<protein>
    <recommendedName>
        <fullName evidence="7">C3H1-type domain-containing protein</fullName>
    </recommendedName>
</protein>
<feature type="region of interest" description="Disordered" evidence="6">
    <location>
        <begin position="377"/>
        <end position="434"/>
    </location>
</feature>
<dbReference type="InterPro" id="IPR045124">
    <property type="entry name" value="Su(sable)-like"/>
</dbReference>
<dbReference type="GO" id="GO:0008270">
    <property type="term" value="F:zinc ion binding"/>
    <property type="evidence" value="ECO:0007669"/>
    <property type="project" value="UniProtKB-KW"/>
</dbReference>
<feature type="region of interest" description="Disordered" evidence="6">
    <location>
        <begin position="731"/>
        <end position="763"/>
    </location>
</feature>
<feature type="compositionally biased region" description="Polar residues" evidence="6">
    <location>
        <begin position="537"/>
        <end position="551"/>
    </location>
</feature>
<dbReference type="Pfam" id="PF14608">
    <property type="entry name" value="zf-CCCH_2"/>
    <property type="match status" value="2"/>
</dbReference>
<feature type="compositionally biased region" description="Basic and acidic residues" evidence="6">
    <location>
        <begin position="394"/>
        <end position="414"/>
    </location>
</feature>
<keyword evidence="4 5" id="KW-0862">Zinc</keyword>
<feature type="compositionally biased region" description="Basic residues" evidence="6">
    <location>
        <begin position="415"/>
        <end position="428"/>
    </location>
</feature>
<name>A0AAD4T5E9_9MAGN</name>
<feature type="compositionally biased region" description="Polar residues" evidence="6">
    <location>
        <begin position="578"/>
        <end position="587"/>
    </location>
</feature>
<proteinExistence type="predicted"/>
<feature type="domain" description="C3H1-type" evidence="7">
    <location>
        <begin position="506"/>
        <end position="529"/>
    </location>
</feature>
<dbReference type="GO" id="GO:0045892">
    <property type="term" value="P:negative regulation of DNA-templated transcription"/>
    <property type="evidence" value="ECO:0007669"/>
    <property type="project" value="InterPro"/>
</dbReference>
<organism evidence="8 9">
    <name type="scientific">Papaver atlanticum</name>
    <dbReference type="NCBI Taxonomy" id="357466"/>
    <lineage>
        <taxon>Eukaryota</taxon>
        <taxon>Viridiplantae</taxon>
        <taxon>Streptophyta</taxon>
        <taxon>Embryophyta</taxon>
        <taxon>Tracheophyta</taxon>
        <taxon>Spermatophyta</taxon>
        <taxon>Magnoliopsida</taxon>
        <taxon>Ranunculales</taxon>
        <taxon>Papaveraceae</taxon>
        <taxon>Papaveroideae</taxon>
        <taxon>Papaver</taxon>
    </lineage>
</organism>
<sequence length="792" mass="86940">MGEEIHSGFRRRRSHLKSKTVDTLLKIMSLCADDQESQNSLPIVSDALNSGVRRNDSENKLVKDKSAEVVIGFEDSMILDDEVGSLVVKEPQQGNVDEAKVVDEHITNEILEPIRNTEDVHVQSSSSEQNVVNEVAGEHQQEETCLTEPVNLDSSVSLLTDTGIENVVNEVAGEHQQEETCLTEPVNLNSAASLLTDMETEDGEIPDNLGLYNELVDLIHEDLASNEEKSGGDDQSHHEVNKESEIEAQQQENWGAVEKYMSSTCTPEEILMKKNKRKLDRDYAVSVGNRNLKQGYGDDLLLGAGNGGKDIDEANVDKPAKKACLSDRNLEQGYGDDRLQEARNSGRENSEAEVAAITKEVEFRNRKLVRGYDDDWLRDAGTSGKENGEAEVAETTKKNTKVGEKRSRVLSKERKEKKKMNGRKKRAQTRREQGVKRLRIEPQISKPKPPKYCEFYLKGRCQKGDSCKFSHDTTPLTKSQPCKFLALQQCLKGDDCPFDHELSKYPCNNFASNGSCYRGDKCLFSHKIAETPKPSDVSPTEAVSQRSPNNINRKRSQNTKNISPCTINKVSSGGFLKTPSTTGSQVHKNPEQSVLEKLRSPAQPPKGVTLLSFGNSPSNNSSVRPPAQPPKGVTLLSFGNSPLNNSSNKTPLNNSSNKTNSNGTEASSPIDQETLKTPQSSNQLFQKTTPSTSASASRGSQNPSQNLQNKNPAQRAPSSTLSFAAKYESEMMKNRSKIPTGLSTTTTSNSSKTPSSSTAASSSIDNIQNRLLEASPLLKEFLFGFGGTDGKL</sequence>
<dbReference type="SMART" id="SM00356">
    <property type="entry name" value="ZnF_C3H1"/>
    <property type="match status" value="3"/>
</dbReference>
<feature type="region of interest" description="Disordered" evidence="6">
    <location>
        <begin position="530"/>
        <end position="719"/>
    </location>
</feature>
<evidence type="ECO:0000256" key="2">
    <source>
        <dbReference type="ARBA" id="ARBA00022737"/>
    </source>
</evidence>
<feature type="domain" description="C3H1-type" evidence="7">
    <location>
        <begin position="447"/>
        <end position="474"/>
    </location>
</feature>
<dbReference type="SUPFAM" id="SSF90229">
    <property type="entry name" value="CCCH zinc finger"/>
    <property type="match status" value="2"/>
</dbReference>
<dbReference type="PANTHER" id="PTHR13119">
    <property type="entry name" value="ZINC FINGER CCCH DOMAIN-CONTAINING PROTEI"/>
    <property type="match status" value="1"/>
</dbReference>
<dbReference type="PANTHER" id="PTHR13119:SF12">
    <property type="entry name" value="PROTEIN SUPPRESSOR OF SABLE"/>
    <property type="match status" value="1"/>
</dbReference>
<gene>
    <name evidence="8" type="ORF">MKW98_016073</name>
</gene>
<keyword evidence="9" id="KW-1185">Reference proteome</keyword>